<evidence type="ECO:0000256" key="1">
    <source>
        <dbReference type="ARBA" id="ARBA00022729"/>
    </source>
</evidence>
<dbReference type="SUPFAM" id="SSF101148">
    <property type="entry name" value="Plant invertase/pectin methylesterase inhibitor"/>
    <property type="match status" value="1"/>
</dbReference>
<dbReference type="InterPro" id="IPR035513">
    <property type="entry name" value="Invertase/methylesterase_inhib"/>
</dbReference>
<reference evidence="3" key="1">
    <citation type="submission" date="2013-04" db="UniProtKB">
        <authorList>
            <consortium name="EnsemblPlants"/>
        </authorList>
    </citation>
    <scope>IDENTIFICATION</scope>
</reference>
<dbReference type="Proteomes" id="UP000006038">
    <property type="component" value="Unassembled WGS sequence"/>
</dbReference>
<evidence type="ECO:0000313" key="4">
    <source>
        <dbReference type="Proteomes" id="UP000006038"/>
    </source>
</evidence>
<dbReference type="Gene3D" id="1.20.140.40">
    <property type="entry name" value="Invertase/pectin methylesterase inhibitor family protein"/>
    <property type="match status" value="1"/>
</dbReference>
<keyword evidence="1 2" id="KW-0732">Signal</keyword>
<dbReference type="EnsemblPlants" id="OB02G27150.1">
    <property type="protein sequence ID" value="OB02G27150.1"/>
    <property type="gene ID" value="OB02G27150"/>
</dbReference>
<sequence length="116" mass="11664">MARCASRRVAAAAAVVVAVALAAMLASAGGGGGERAALERCAELYDRMGSAFAAAYDDINRRDYAAGKEKAGEAMSLARRGGGAFAAGGLPSPLERQSSESVKIAVVCTAITSLVK</sequence>
<feature type="chain" id="PRO_5003772206" description="Pectinesterase inhibitor domain-containing protein" evidence="2">
    <location>
        <begin position="29"/>
        <end position="116"/>
    </location>
</feature>
<dbReference type="Gramene" id="OB02G27150.1">
    <property type="protein sequence ID" value="OB02G27150.1"/>
    <property type="gene ID" value="OB02G27150"/>
</dbReference>
<evidence type="ECO:0008006" key="5">
    <source>
        <dbReference type="Google" id="ProtNLM"/>
    </source>
</evidence>
<dbReference type="OMA" id="YSVQTEI"/>
<dbReference type="STRING" id="4533.J3LDJ8"/>
<dbReference type="GO" id="GO:0048046">
    <property type="term" value="C:apoplast"/>
    <property type="evidence" value="ECO:0007669"/>
    <property type="project" value="EnsemblPlants"/>
</dbReference>
<dbReference type="PANTHER" id="PTHR35357">
    <property type="entry name" value="OS02G0537100 PROTEIN"/>
    <property type="match status" value="1"/>
</dbReference>
<feature type="signal peptide" evidence="2">
    <location>
        <begin position="1"/>
        <end position="28"/>
    </location>
</feature>
<proteinExistence type="predicted"/>
<dbReference type="PANTHER" id="PTHR35357:SF2">
    <property type="entry name" value="PECTINESTERASE INHIBITOR 8"/>
    <property type="match status" value="1"/>
</dbReference>
<evidence type="ECO:0000256" key="2">
    <source>
        <dbReference type="SAM" id="SignalP"/>
    </source>
</evidence>
<accession>J3LDJ8</accession>
<dbReference type="HOGENOM" id="CLU_169235_0_0_1"/>
<protein>
    <recommendedName>
        <fullName evidence="5">Pectinesterase inhibitor domain-containing protein</fullName>
    </recommendedName>
</protein>
<keyword evidence="4" id="KW-1185">Reference proteome</keyword>
<evidence type="ECO:0000313" key="3">
    <source>
        <dbReference type="EnsemblPlants" id="OB02G27150.1"/>
    </source>
</evidence>
<dbReference type="GO" id="GO:0046910">
    <property type="term" value="F:pectinesterase inhibitor activity"/>
    <property type="evidence" value="ECO:0007669"/>
    <property type="project" value="EnsemblPlants"/>
</dbReference>
<dbReference type="AlphaFoldDB" id="J3LDJ8"/>
<organism evidence="3">
    <name type="scientific">Oryza brachyantha</name>
    <name type="common">malo sina</name>
    <dbReference type="NCBI Taxonomy" id="4533"/>
    <lineage>
        <taxon>Eukaryota</taxon>
        <taxon>Viridiplantae</taxon>
        <taxon>Streptophyta</taxon>
        <taxon>Embryophyta</taxon>
        <taxon>Tracheophyta</taxon>
        <taxon>Spermatophyta</taxon>
        <taxon>Magnoliopsida</taxon>
        <taxon>Liliopsida</taxon>
        <taxon>Poales</taxon>
        <taxon>Poaceae</taxon>
        <taxon>BOP clade</taxon>
        <taxon>Oryzoideae</taxon>
        <taxon>Oryzeae</taxon>
        <taxon>Oryzinae</taxon>
        <taxon>Oryza</taxon>
    </lineage>
</organism>
<name>J3LDJ8_ORYBR</name>